<dbReference type="RefSeq" id="WP_130494528.1">
    <property type="nucleotide sequence ID" value="NZ_SGXD01000006.1"/>
</dbReference>
<dbReference type="Gene3D" id="3.30.750.24">
    <property type="entry name" value="STAS domain"/>
    <property type="match status" value="1"/>
</dbReference>
<dbReference type="InterPro" id="IPR058548">
    <property type="entry name" value="MlaB-like_STAS"/>
</dbReference>
<evidence type="ECO:0000313" key="3">
    <source>
        <dbReference type="Proteomes" id="UP000293638"/>
    </source>
</evidence>
<evidence type="ECO:0000259" key="1">
    <source>
        <dbReference type="PROSITE" id="PS50801"/>
    </source>
</evidence>
<dbReference type="Proteomes" id="UP000293638">
    <property type="component" value="Unassembled WGS sequence"/>
</dbReference>
<protein>
    <submittedName>
        <fullName evidence="2">STAS domain-containing protein</fullName>
    </submittedName>
</protein>
<gene>
    <name evidence="2" type="ORF">EV189_3812</name>
</gene>
<dbReference type="Pfam" id="PF13466">
    <property type="entry name" value="STAS_2"/>
    <property type="match status" value="1"/>
</dbReference>
<proteinExistence type="predicted"/>
<dbReference type="OrthoDB" id="3405891at2"/>
<dbReference type="AlphaFoldDB" id="A0A4Q7NAI6"/>
<comment type="caution">
    <text evidence="2">The sequence shown here is derived from an EMBL/GenBank/DDBJ whole genome shotgun (WGS) entry which is preliminary data.</text>
</comment>
<dbReference type="PROSITE" id="PS50801">
    <property type="entry name" value="STAS"/>
    <property type="match status" value="1"/>
</dbReference>
<name>A0A4Q7NAI6_9ACTN</name>
<dbReference type="EMBL" id="SGXD01000006">
    <property type="protein sequence ID" value="RZS79458.1"/>
    <property type="molecule type" value="Genomic_DNA"/>
</dbReference>
<sequence>MEPTSGVSVVRVGTQVVVRLSGHVGDPFAADLVEVRAEVLALRPRSVALDLDGCTSLDDSGRGFLLDLRDDALREGLRLRVHEAPPDVRRLLR</sequence>
<keyword evidence="3" id="KW-1185">Reference proteome</keyword>
<dbReference type="InterPro" id="IPR002645">
    <property type="entry name" value="STAS_dom"/>
</dbReference>
<evidence type="ECO:0000313" key="2">
    <source>
        <dbReference type="EMBL" id="RZS79458.1"/>
    </source>
</evidence>
<feature type="domain" description="STAS" evidence="1">
    <location>
        <begin position="16"/>
        <end position="93"/>
    </location>
</feature>
<dbReference type="SUPFAM" id="SSF52091">
    <property type="entry name" value="SpoIIaa-like"/>
    <property type="match status" value="1"/>
</dbReference>
<accession>A0A4Q7NAI6</accession>
<reference evidence="2 3" key="1">
    <citation type="submission" date="2019-02" db="EMBL/GenBank/DDBJ databases">
        <title>Genomic Encyclopedia of Type Strains, Phase IV (KMG-IV): sequencing the most valuable type-strain genomes for metagenomic binning, comparative biology and taxonomic classification.</title>
        <authorList>
            <person name="Goeker M."/>
        </authorList>
    </citation>
    <scope>NUCLEOTIDE SEQUENCE [LARGE SCALE GENOMIC DNA]</scope>
    <source>
        <strain evidence="2 3">DSM 45622</strain>
    </source>
</reference>
<dbReference type="InterPro" id="IPR036513">
    <property type="entry name" value="STAS_dom_sf"/>
</dbReference>
<organism evidence="2 3">
    <name type="scientific">Motilibacter rhizosphaerae</name>
    <dbReference type="NCBI Taxonomy" id="598652"/>
    <lineage>
        <taxon>Bacteria</taxon>
        <taxon>Bacillati</taxon>
        <taxon>Actinomycetota</taxon>
        <taxon>Actinomycetes</taxon>
        <taxon>Motilibacterales</taxon>
        <taxon>Motilibacteraceae</taxon>
        <taxon>Motilibacter</taxon>
    </lineage>
</organism>